<keyword evidence="6" id="KW-1185">Reference proteome</keyword>
<evidence type="ECO:0000259" key="4">
    <source>
        <dbReference type="Pfam" id="PF25390"/>
    </source>
</evidence>
<dbReference type="GO" id="GO:0005085">
    <property type="term" value="F:guanyl-nucleotide exchange factor activity"/>
    <property type="evidence" value="ECO:0007669"/>
    <property type="project" value="TreeGrafter"/>
</dbReference>
<keyword evidence="2" id="KW-0677">Repeat</keyword>
<dbReference type="OrthoDB" id="10256179at2759"/>
<proteinExistence type="predicted"/>
<feature type="domain" description="RCC1-like" evidence="4">
    <location>
        <begin position="5"/>
        <end position="343"/>
    </location>
</feature>
<evidence type="ECO:0000256" key="3">
    <source>
        <dbReference type="PROSITE-ProRule" id="PRU00235"/>
    </source>
</evidence>
<dbReference type="InterPro" id="IPR000408">
    <property type="entry name" value="Reg_chr_condens"/>
</dbReference>
<accession>A0A9J6C768</accession>
<feature type="repeat" description="RCC1" evidence="3">
    <location>
        <begin position="247"/>
        <end position="295"/>
    </location>
</feature>
<dbReference type="AlphaFoldDB" id="A0A9J6C768"/>
<dbReference type="InterPro" id="IPR051553">
    <property type="entry name" value="Ran_GTPase-activating"/>
</dbReference>
<evidence type="ECO:0000256" key="1">
    <source>
        <dbReference type="ARBA" id="ARBA00022658"/>
    </source>
</evidence>
<reference evidence="5" key="1">
    <citation type="submission" date="2021-03" db="EMBL/GenBank/DDBJ databases">
        <title>Chromosome level genome of the anhydrobiotic midge Polypedilum vanderplanki.</title>
        <authorList>
            <person name="Yoshida Y."/>
            <person name="Kikawada T."/>
            <person name="Gusev O."/>
        </authorList>
    </citation>
    <scope>NUCLEOTIDE SEQUENCE</scope>
    <source>
        <strain evidence="5">NIAS01</strain>
        <tissue evidence="5">Whole body or cell culture</tissue>
    </source>
</reference>
<evidence type="ECO:0000256" key="2">
    <source>
        <dbReference type="ARBA" id="ARBA00022737"/>
    </source>
</evidence>
<feature type="repeat" description="RCC1" evidence="3">
    <location>
        <begin position="4"/>
        <end position="56"/>
    </location>
</feature>
<dbReference type="EMBL" id="JADBJN010000002">
    <property type="protein sequence ID" value="KAG5677470.1"/>
    <property type="molecule type" value="Genomic_DNA"/>
</dbReference>
<dbReference type="Proteomes" id="UP001107558">
    <property type="component" value="Chromosome 2"/>
</dbReference>
<dbReference type="PRINTS" id="PR00633">
    <property type="entry name" value="RCCNDNSATION"/>
</dbReference>
<name>A0A9J6C768_POLVA</name>
<gene>
    <name evidence="5" type="ORF">PVAND_007228</name>
</gene>
<dbReference type="InterPro" id="IPR009091">
    <property type="entry name" value="RCC1/BLIP-II"/>
</dbReference>
<organism evidence="5 6">
    <name type="scientific">Polypedilum vanderplanki</name>
    <name type="common">Sleeping chironomid midge</name>
    <dbReference type="NCBI Taxonomy" id="319348"/>
    <lineage>
        <taxon>Eukaryota</taxon>
        <taxon>Metazoa</taxon>
        <taxon>Ecdysozoa</taxon>
        <taxon>Arthropoda</taxon>
        <taxon>Hexapoda</taxon>
        <taxon>Insecta</taxon>
        <taxon>Pterygota</taxon>
        <taxon>Neoptera</taxon>
        <taxon>Endopterygota</taxon>
        <taxon>Diptera</taxon>
        <taxon>Nematocera</taxon>
        <taxon>Chironomoidea</taxon>
        <taxon>Chironomidae</taxon>
        <taxon>Chironominae</taxon>
        <taxon>Polypedilum</taxon>
        <taxon>Polypedilum</taxon>
    </lineage>
</organism>
<evidence type="ECO:0000313" key="6">
    <source>
        <dbReference type="Proteomes" id="UP001107558"/>
    </source>
</evidence>
<comment type="caution">
    <text evidence="5">The sequence shown here is derived from an EMBL/GenBank/DDBJ whole genome shotgun (WGS) entry which is preliminary data.</text>
</comment>
<dbReference type="Pfam" id="PF25390">
    <property type="entry name" value="WD40_RLD"/>
    <property type="match status" value="1"/>
</dbReference>
<dbReference type="SUPFAM" id="SSF50985">
    <property type="entry name" value="RCC1/BLIP-II"/>
    <property type="match status" value="1"/>
</dbReference>
<sequence length="348" mass="39593">MTQFKLYSWGANSHGQLGLGFKSEQELISEVELPLDPKDIKEIKCGARHSIILSKNGEIFISGKNELNENECKFKRIDSTFKFSYIACGWDVNAALSFSGELFVWGNNSSNQLGYKKESIKFLQKLTLPDNEIVKSFKFGLKYMAILTMSNHILITGSLRHFRKHAENYQVLHHNSVEWLRVNTKTDNDIITDYACGQNHLIYVIRNHILCSIGDNKFGQCGNFEIPDKIVKLESGWTHNGFLTVFKQLFLFGRNNHGQCGCKSSEFIVEPQKCSISPVEQFSIGSEHCIILSEDDIYTFGWNEHRNCGHDTDDDILIPTKLPISIFKKQIHLLATGAGFCMVLLEVR</sequence>
<dbReference type="GO" id="GO:0005737">
    <property type="term" value="C:cytoplasm"/>
    <property type="evidence" value="ECO:0007669"/>
    <property type="project" value="TreeGrafter"/>
</dbReference>
<dbReference type="InterPro" id="IPR058923">
    <property type="entry name" value="RCC1-like_dom"/>
</dbReference>
<dbReference type="PANTHER" id="PTHR45982">
    <property type="entry name" value="REGULATOR OF CHROMOSOME CONDENSATION"/>
    <property type="match status" value="1"/>
</dbReference>
<evidence type="ECO:0000313" key="5">
    <source>
        <dbReference type="EMBL" id="KAG5677470.1"/>
    </source>
</evidence>
<dbReference type="Gene3D" id="2.130.10.30">
    <property type="entry name" value="Regulator of chromosome condensation 1/beta-lactamase-inhibitor protein II"/>
    <property type="match status" value="1"/>
</dbReference>
<dbReference type="PANTHER" id="PTHR45982:SF1">
    <property type="entry name" value="REGULATOR OF CHROMOSOME CONDENSATION"/>
    <property type="match status" value="1"/>
</dbReference>
<protein>
    <recommendedName>
        <fullName evidence="4">RCC1-like domain-containing protein</fullName>
    </recommendedName>
</protein>
<dbReference type="PROSITE" id="PS50012">
    <property type="entry name" value="RCC1_3"/>
    <property type="match status" value="2"/>
</dbReference>
<keyword evidence="1" id="KW-0344">Guanine-nucleotide releasing factor</keyword>